<gene>
    <name evidence="1" type="ORF">MM415A01865_0008</name>
    <name evidence="2" type="ORF">MM415B02515_0004</name>
</gene>
<evidence type="ECO:0000313" key="1">
    <source>
        <dbReference type="EMBL" id="QJA75148.1"/>
    </source>
</evidence>
<dbReference type="AlphaFoldDB" id="A0A6M3L511"/>
<sequence>MKLSEFTLKDKLTVDGKVFEKGSKCPESEVPRLLRHNREYLELEYKSGIPQITKEQEEKYGVSFTPEPPKEMKILPREFSQEKLNVKLADVGAKKFKEWAEKKFGADKIDRRKSAKSIITEILRMQEEARR</sequence>
<name>A0A6M3L511_9ZZZZ</name>
<organism evidence="2">
    <name type="scientific">viral metagenome</name>
    <dbReference type="NCBI Taxonomy" id="1070528"/>
    <lineage>
        <taxon>unclassified sequences</taxon>
        <taxon>metagenomes</taxon>
        <taxon>organismal metagenomes</taxon>
    </lineage>
</organism>
<protein>
    <submittedName>
        <fullName evidence="2">Uncharacterized protein</fullName>
    </submittedName>
</protein>
<accession>A0A6M3L511</accession>
<reference evidence="2" key="1">
    <citation type="submission" date="2020-03" db="EMBL/GenBank/DDBJ databases">
        <title>The deep terrestrial virosphere.</title>
        <authorList>
            <person name="Holmfeldt K."/>
            <person name="Nilsson E."/>
            <person name="Simone D."/>
            <person name="Lopez-Fernandez M."/>
            <person name="Wu X."/>
            <person name="de Brujin I."/>
            <person name="Lundin D."/>
            <person name="Andersson A."/>
            <person name="Bertilsson S."/>
            <person name="Dopson M."/>
        </authorList>
    </citation>
    <scope>NUCLEOTIDE SEQUENCE</scope>
    <source>
        <strain evidence="1">MM415A01865</strain>
        <strain evidence="2">MM415B02515</strain>
    </source>
</reference>
<dbReference type="EMBL" id="MT142863">
    <property type="protein sequence ID" value="QJA89700.1"/>
    <property type="molecule type" value="Genomic_DNA"/>
</dbReference>
<evidence type="ECO:0000313" key="2">
    <source>
        <dbReference type="EMBL" id="QJA89700.1"/>
    </source>
</evidence>
<proteinExistence type="predicted"/>
<dbReference type="EMBL" id="MT142143">
    <property type="protein sequence ID" value="QJA75148.1"/>
    <property type="molecule type" value="Genomic_DNA"/>
</dbReference>